<accession>A0A9N9BUA6</accession>
<feature type="non-terminal residue" evidence="1">
    <location>
        <position position="100"/>
    </location>
</feature>
<dbReference type="EMBL" id="CAJVPV010004724">
    <property type="protein sequence ID" value="CAG8578080.1"/>
    <property type="molecule type" value="Genomic_DNA"/>
</dbReference>
<evidence type="ECO:0000313" key="2">
    <source>
        <dbReference type="Proteomes" id="UP000789342"/>
    </source>
</evidence>
<dbReference type="SUPFAM" id="SSF56112">
    <property type="entry name" value="Protein kinase-like (PK-like)"/>
    <property type="match status" value="1"/>
</dbReference>
<dbReference type="Proteomes" id="UP000789342">
    <property type="component" value="Unassembled WGS sequence"/>
</dbReference>
<comment type="caution">
    <text evidence="1">The sequence shown here is derived from an EMBL/GenBank/DDBJ whole genome shotgun (WGS) entry which is preliminary data.</text>
</comment>
<proteinExistence type="predicted"/>
<evidence type="ECO:0000313" key="1">
    <source>
        <dbReference type="EMBL" id="CAG8578080.1"/>
    </source>
</evidence>
<dbReference type="InterPro" id="IPR011009">
    <property type="entry name" value="Kinase-like_dom_sf"/>
</dbReference>
<organism evidence="1 2">
    <name type="scientific">Acaulospora morrowiae</name>
    <dbReference type="NCBI Taxonomy" id="94023"/>
    <lineage>
        <taxon>Eukaryota</taxon>
        <taxon>Fungi</taxon>
        <taxon>Fungi incertae sedis</taxon>
        <taxon>Mucoromycota</taxon>
        <taxon>Glomeromycotina</taxon>
        <taxon>Glomeromycetes</taxon>
        <taxon>Diversisporales</taxon>
        <taxon>Acaulosporaceae</taxon>
        <taxon>Acaulospora</taxon>
    </lineage>
</organism>
<sequence length="100" mass="12049">MDSPTIHKRWIEDAISSKHMTEFDYNSFREISIVLTTPMANVKKAYQIGFDRNVIIKCLRDDQYKIEYEYYRSFTREVQNLTRLNEFDNKNIVRFLGISK</sequence>
<dbReference type="AlphaFoldDB" id="A0A9N9BUA6"/>
<keyword evidence="2" id="KW-1185">Reference proteome</keyword>
<protein>
    <submittedName>
        <fullName evidence="1">9358_t:CDS:1</fullName>
    </submittedName>
</protein>
<reference evidence="1" key="1">
    <citation type="submission" date="2021-06" db="EMBL/GenBank/DDBJ databases">
        <authorList>
            <person name="Kallberg Y."/>
            <person name="Tangrot J."/>
            <person name="Rosling A."/>
        </authorList>
    </citation>
    <scope>NUCLEOTIDE SEQUENCE</scope>
    <source>
        <strain evidence="1">CL551</strain>
    </source>
</reference>
<dbReference type="Gene3D" id="1.10.510.10">
    <property type="entry name" value="Transferase(Phosphotransferase) domain 1"/>
    <property type="match status" value="1"/>
</dbReference>
<gene>
    <name evidence="1" type="ORF">AMORRO_LOCUS6782</name>
</gene>
<name>A0A9N9BUA6_9GLOM</name>